<dbReference type="Gene3D" id="3.20.20.140">
    <property type="entry name" value="Metal-dependent hydrolases"/>
    <property type="match status" value="1"/>
</dbReference>
<dbReference type="AlphaFoldDB" id="A0A151A9H6"/>
<dbReference type="InterPro" id="IPR011659">
    <property type="entry name" value="WD40"/>
</dbReference>
<dbReference type="PATRIC" id="fig|1008153.3.peg.4398"/>
<organism evidence="3 4">
    <name type="scientific">Halalkalicoccus paucihalophilus</name>
    <dbReference type="NCBI Taxonomy" id="1008153"/>
    <lineage>
        <taxon>Archaea</taxon>
        <taxon>Methanobacteriati</taxon>
        <taxon>Methanobacteriota</taxon>
        <taxon>Stenosarchaea group</taxon>
        <taxon>Halobacteria</taxon>
        <taxon>Halobacteriales</taxon>
        <taxon>Halococcaceae</taxon>
        <taxon>Halalkalicoccus</taxon>
    </lineage>
</organism>
<gene>
    <name evidence="3" type="primary">tolB</name>
    <name evidence="3" type="ORF">HAPAU_41060</name>
</gene>
<dbReference type="SUPFAM" id="SSF82171">
    <property type="entry name" value="DPP6 N-terminal domain-like"/>
    <property type="match status" value="1"/>
</dbReference>
<reference evidence="3 4" key="1">
    <citation type="submission" date="2016-02" db="EMBL/GenBank/DDBJ databases">
        <title>Genome sequence of Halalkalicoccus paucihalophilus DSM 24557.</title>
        <authorList>
            <person name="Poehlein A."/>
            <person name="Daniel R."/>
        </authorList>
    </citation>
    <scope>NUCLEOTIDE SEQUENCE [LARGE SCALE GENOMIC DNA]</scope>
    <source>
        <strain evidence="3 4">DSM 24557</strain>
    </source>
</reference>
<dbReference type="Gene3D" id="1.20.58.520">
    <property type="entry name" value="Amidohydrolase"/>
    <property type="match status" value="1"/>
</dbReference>
<feature type="domain" description="Amidohydrolase-related" evidence="2">
    <location>
        <begin position="924"/>
        <end position="1031"/>
    </location>
</feature>
<evidence type="ECO:0000313" key="3">
    <source>
        <dbReference type="EMBL" id="KYH24027.1"/>
    </source>
</evidence>
<dbReference type="Gene3D" id="2.30.40.10">
    <property type="entry name" value="Urease, subunit C, domain 1"/>
    <property type="match status" value="2"/>
</dbReference>
<proteinExistence type="inferred from homology"/>
<dbReference type="SUPFAM" id="SSF51556">
    <property type="entry name" value="Metallo-dependent hydrolases"/>
    <property type="match status" value="1"/>
</dbReference>
<evidence type="ECO:0000259" key="2">
    <source>
        <dbReference type="Pfam" id="PF01979"/>
    </source>
</evidence>
<accession>A0A151A9H6</accession>
<comment type="similarity">
    <text evidence="1">Belongs to the TolB family.</text>
</comment>
<dbReference type="OrthoDB" id="24954at2157"/>
<dbReference type="Gene3D" id="2.120.10.30">
    <property type="entry name" value="TolB, C-terminal domain"/>
    <property type="match status" value="3"/>
</dbReference>
<dbReference type="PANTHER" id="PTHR36842:SF1">
    <property type="entry name" value="PROTEIN TOLB"/>
    <property type="match status" value="1"/>
</dbReference>
<protein>
    <submittedName>
        <fullName evidence="3">Protein TolB</fullName>
    </submittedName>
</protein>
<dbReference type="EMBL" id="LTAZ01000017">
    <property type="protein sequence ID" value="KYH24027.1"/>
    <property type="molecule type" value="Genomic_DNA"/>
</dbReference>
<keyword evidence="4" id="KW-1185">Reference proteome</keyword>
<dbReference type="InterPro" id="IPR011059">
    <property type="entry name" value="Metal-dep_hydrolase_composite"/>
</dbReference>
<evidence type="ECO:0000256" key="1">
    <source>
        <dbReference type="ARBA" id="ARBA00009820"/>
    </source>
</evidence>
<sequence length="1046" mass="114898">MVDNTTHREEKFVHTRRDHLKGVLGGVALSGLSTGGFAYAAAGHADDENIRKDTEVTVTDGTNIALTASPDGESIVMDLHGVLFRIPREGGETEQLTDVELEPARPDHAPDGARIAFQGYADGNFDIWTIAADGSDIQQMTDGFWDDREPQWSPDGTQIAFSSDRNENYDIWTVDVETGDLQQWTDDSSENFEPTWSPDGTEIAYVADPAGEYGDGDDSPITIEAVNQDGETRTLVSGQTGQTLHSPSWSPSGEDLAYVRINEQENRTSEIDLMVSESQVTDGEDVFIFAPHWLSTNEILYSADGNVRTLDLDSGTSSNVPFSATFDIPALDYDQKSYDFDNTGACEVQGILTPRLSPDGEHVAFIALNDLWLMRIGQPPQRITDDSFYQADPAWSPDGRYVAYSSDENGTQDLYVHDLQTGENQQVTTRDDAVVAATWSPDGSRIAFQNQHRATLIAEVERSENEVELSDIQDAIRPLFLPGRPTWSADGNTVAVAAVKQYSDRFRSGTSQILTVDVETGEETFYPPGEEFKSLSTRGNDGPVWSPDGRWMAFVVESTLRVMPVDEGGEPTGPATQITEEATDAPTWSGDSEWLLYLNNGTLKKVRRDGSETRDVPVRQLNYHRDQPAGRTVIHVGKLWDGTSQDIQEDVNITVVNNRIQKVVPDSEPPNGDYVDASELTVIPGLWDSHVHQTFSDHFFGDRMGRINLAYGITSTVSPGDRVYSAIEQREAIESGDRIGPRFFASGEPIDGSRVYYGFIGRPTTSLEQIPLELSRAIELDYDFVKTYVRLNAKRMAAVTDAAHEELGVPVKSHYLAPGAFVGQDGTTHLSATQRLGYARTESATNQTYDDVINLYGEGERSVITTVFTSDFILADDVEDDPRLQLFIPGGSIDTPGPTGLAARDDLRENVADNTEFPSDPDCETSLCRNVTTFKNIFDAGGVVLTGTDMPLDYPGIGVHGNLRPLAAYGFTPYEALLTATRFAAKEQGVDDDLGTLESGKLADMVFVEGNPLEQIEDAIDVRMTMKNGELFTIQDLVEPFSANQT</sequence>
<dbReference type="PANTHER" id="PTHR36842">
    <property type="entry name" value="PROTEIN TOLB HOMOLOG"/>
    <property type="match status" value="1"/>
</dbReference>
<dbReference type="Proteomes" id="UP000075321">
    <property type="component" value="Unassembled WGS sequence"/>
</dbReference>
<dbReference type="SUPFAM" id="SSF51338">
    <property type="entry name" value="Composite domain of metallo-dependent hydrolases"/>
    <property type="match status" value="1"/>
</dbReference>
<dbReference type="GO" id="GO:0016810">
    <property type="term" value="F:hydrolase activity, acting on carbon-nitrogen (but not peptide) bonds"/>
    <property type="evidence" value="ECO:0007669"/>
    <property type="project" value="InterPro"/>
</dbReference>
<dbReference type="InterPro" id="IPR032466">
    <property type="entry name" value="Metal_Hydrolase"/>
</dbReference>
<name>A0A151A9H6_9EURY</name>
<dbReference type="Gene3D" id="3.30.110.90">
    <property type="entry name" value="Amidohydrolase"/>
    <property type="match status" value="1"/>
</dbReference>
<evidence type="ECO:0000313" key="4">
    <source>
        <dbReference type="Proteomes" id="UP000075321"/>
    </source>
</evidence>
<dbReference type="Pfam" id="PF01979">
    <property type="entry name" value="Amidohydro_1"/>
    <property type="match status" value="1"/>
</dbReference>
<dbReference type="RefSeq" id="WP_066385776.1">
    <property type="nucleotide sequence ID" value="NZ_LTAZ01000017.1"/>
</dbReference>
<dbReference type="Pfam" id="PF07676">
    <property type="entry name" value="PD40"/>
    <property type="match status" value="4"/>
</dbReference>
<dbReference type="InterPro" id="IPR006680">
    <property type="entry name" value="Amidohydro-rel"/>
</dbReference>
<comment type="caution">
    <text evidence="3">The sequence shown here is derived from an EMBL/GenBank/DDBJ whole genome shotgun (WGS) entry which is preliminary data.</text>
</comment>
<dbReference type="InterPro" id="IPR011042">
    <property type="entry name" value="6-blade_b-propeller_TolB-like"/>
</dbReference>
<dbReference type="Pfam" id="PF26549">
    <property type="entry name" value="Tricorn_N"/>
    <property type="match status" value="1"/>
</dbReference>
<dbReference type="SUPFAM" id="SSF63825">
    <property type="entry name" value="YWTD domain"/>
    <property type="match status" value="1"/>
</dbReference>